<organism evidence="13 14">
    <name type="scientific">Mollisia scopiformis</name>
    <name type="common">Conifer needle endophyte fungus</name>
    <name type="synonym">Phialocephala scopiformis</name>
    <dbReference type="NCBI Taxonomy" id="149040"/>
    <lineage>
        <taxon>Eukaryota</taxon>
        <taxon>Fungi</taxon>
        <taxon>Dikarya</taxon>
        <taxon>Ascomycota</taxon>
        <taxon>Pezizomycotina</taxon>
        <taxon>Leotiomycetes</taxon>
        <taxon>Helotiales</taxon>
        <taxon>Mollisiaceae</taxon>
        <taxon>Mollisia</taxon>
    </lineage>
</organism>
<dbReference type="OrthoDB" id="9977870at2759"/>
<dbReference type="EC" id="2.3.2.31" evidence="2"/>
<dbReference type="Proteomes" id="UP000070700">
    <property type="component" value="Unassembled WGS sequence"/>
</dbReference>
<dbReference type="RefSeq" id="XP_018078599.1">
    <property type="nucleotide sequence ID" value="XM_018221048.1"/>
</dbReference>
<dbReference type="SMART" id="SM00184">
    <property type="entry name" value="RING"/>
    <property type="match status" value="1"/>
</dbReference>
<dbReference type="PANTHER" id="PTHR11685">
    <property type="entry name" value="RBR FAMILY RING FINGER AND IBR DOMAIN-CONTAINING"/>
    <property type="match status" value="1"/>
</dbReference>
<dbReference type="GeneID" id="28830774"/>
<dbReference type="GO" id="GO:0016567">
    <property type="term" value="P:protein ubiquitination"/>
    <property type="evidence" value="ECO:0007669"/>
    <property type="project" value="InterPro"/>
</dbReference>
<feature type="domain" description="RING-type" evidence="12">
    <location>
        <begin position="154"/>
        <end position="354"/>
    </location>
</feature>
<keyword evidence="14" id="KW-1185">Reference proteome</keyword>
<reference evidence="13 14" key="1">
    <citation type="submission" date="2015-10" db="EMBL/GenBank/DDBJ databases">
        <title>Full genome of DAOMC 229536 Phialocephala scopiformis, a fungal endophyte of spruce producing the potent anti-insectan compound rugulosin.</title>
        <authorList>
            <consortium name="DOE Joint Genome Institute"/>
            <person name="Walker A.K."/>
            <person name="Frasz S.L."/>
            <person name="Seifert K.A."/>
            <person name="Miller J.D."/>
            <person name="Mondo S.J."/>
            <person name="Labutti K."/>
            <person name="Lipzen A."/>
            <person name="Dockter R."/>
            <person name="Kennedy M."/>
            <person name="Grigoriev I.V."/>
            <person name="Spatafora J.W."/>
        </authorList>
    </citation>
    <scope>NUCLEOTIDE SEQUENCE [LARGE SCALE GENOMIC DNA]</scope>
    <source>
        <strain evidence="13 14">CBS 120377</strain>
    </source>
</reference>
<dbReference type="PROSITE" id="PS51873">
    <property type="entry name" value="TRIAD"/>
    <property type="match status" value="1"/>
</dbReference>
<dbReference type="SUPFAM" id="SSF57850">
    <property type="entry name" value="RING/U-box"/>
    <property type="match status" value="2"/>
</dbReference>
<name>A0A194XW52_MOLSC</name>
<dbReference type="CDD" id="cd20335">
    <property type="entry name" value="BRcat_RBR"/>
    <property type="match status" value="1"/>
</dbReference>
<protein>
    <recommendedName>
        <fullName evidence="2">RBR-type E3 ubiquitin transferase</fullName>
        <ecNumber evidence="2">2.3.2.31</ecNumber>
    </recommendedName>
</protein>
<keyword evidence="4" id="KW-0479">Metal-binding</keyword>
<dbReference type="Gene3D" id="3.30.40.10">
    <property type="entry name" value="Zinc/RING finger domain, C3HC4 (zinc finger)"/>
    <property type="match status" value="1"/>
</dbReference>
<evidence type="ECO:0000259" key="12">
    <source>
        <dbReference type="PROSITE" id="PS51873"/>
    </source>
</evidence>
<gene>
    <name evidence="13" type="ORF">LY89DRAFT_745032</name>
</gene>
<keyword evidence="8" id="KW-0862">Zinc</keyword>
<evidence type="ECO:0000256" key="2">
    <source>
        <dbReference type="ARBA" id="ARBA00012251"/>
    </source>
</evidence>
<dbReference type="STRING" id="149040.A0A194XW52"/>
<feature type="region of interest" description="Disordered" evidence="10">
    <location>
        <begin position="359"/>
        <end position="398"/>
    </location>
</feature>
<sequence>MATDTSQLSEDEDHSDQTPPPVPRPLSQAFQERTTSIWTWQDLEIPDNLDSTSHRPETSEGPEMSGDSRLPTEVNRYGGRRHFNLRETHDDHERPSSEVLSTARFDEPFRPNNVSTFSAPRDTEARTNPYIRATPPGLLPHSIEQGGLLGASHLPRDCSICEKSIIRESEVVALPCKHEYCIDCFRKLVKESFTQKHLFPPVCWYCPGQTINLVKRFLPDLEEEYLSKSVEFALAPKRRVYCPNCGRFQCEIHNDQKWKDCLTCNTKICTMCKARFHSGECPKDEGDQLLSQLKKQENWQSCPVCGNLVELTGGCPQVTCLCGTQFCYTCGAERKACVGHKANDTVYFRPLNYNQLADRLPTRSTSDGHPDTLEIDAAATGSGSMKDVQSPKSNTLAW</sequence>
<keyword evidence="3" id="KW-0808">Transferase</keyword>
<dbReference type="CDD" id="cd22584">
    <property type="entry name" value="Rcat_RBR_unk"/>
    <property type="match status" value="1"/>
</dbReference>
<dbReference type="Gene3D" id="1.20.120.1750">
    <property type="match status" value="1"/>
</dbReference>
<dbReference type="InterPro" id="IPR002867">
    <property type="entry name" value="IBR_dom"/>
</dbReference>
<dbReference type="InterPro" id="IPR001841">
    <property type="entry name" value="Znf_RING"/>
</dbReference>
<evidence type="ECO:0000256" key="1">
    <source>
        <dbReference type="ARBA" id="ARBA00001798"/>
    </source>
</evidence>
<proteinExistence type="predicted"/>
<evidence type="ECO:0000259" key="11">
    <source>
        <dbReference type="PROSITE" id="PS50089"/>
    </source>
</evidence>
<evidence type="ECO:0000256" key="7">
    <source>
        <dbReference type="ARBA" id="ARBA00022786"/>
    </source>
</evidence>
<accession>A0A194XW52</accession>
<feature type="compositionally biased region" description="Polar residues" evidence="10">
    <location>
        <begin position="28"/>
        <end position="39"/>
    </location>
</feature>
<dbReference type="InterPro" id="IPR044066">
    <property type="entry name" value="TRIAD_supradom"/>
</dbReference>
<feature type="compositionally biased region" description="Basic and acidic residues" evidence="10">
    <location>
        <begin position="84"/>
        <end position="96"/>
    </location>
</feature>
<evidence type="ECO:0000256" key="9">
    <source>
        <dbReference type="PROSITE-ProRule" id="PRU00175"/>
    </source>
</evidence>
<dbReference type="InParanoid" id="A0A194XW52"/>
<feature type="domain" description="RING-type" evidence="11">
    <location>
        <begin position="158"/>
        <end position="203"/>
    </location>
</feature>
<feature type="region of interest" description="Disordered" evidence="10">
    <location>
        <begin position="1"/>
        <end position="105"/>
    </location>
</feature>
<evidence type="ECO:0000256" key="8">
    <source>
        <dbReference type="ARBA" id="ARBA00022833"/>
    </source>
</evidence>
<keyword evidence="5" id="KW-0677">Repeat</keyword>
<dbReference type="GO" id="GO:0008270">
    <property type="term" value="F:zinc ion binding"/>
    <property type="evidence" value="ECO:0007669"/>
    <property type="project" value="UniProtKB-KW"/>
</dbReference>
<dbReference type="InterPro" id="IPR013083">
    <property type="entry name" value="Znf_RING/FYVE/PHD"/>
</dbReference>
<dbReference type="KEGG" id="psco:LY89DRAFT_745032"/>
<keyword evidence="7" id="KW-0833">Ubl conjugation pathway</keyword>
<evidence type="ECO:0000256" key="6">
    <source>
        <dbReference type="ARBA" id="ARBA00022771"/>
    </source>
</evidence>
<evidence type="ECO:0000256" key="10">
    <source>
        <dbReference type="SAM" id="MobiDB-lite"/>
    </source>
</evidence>
<evidence type="ECO:0000313" key="13">
    <source>
        <dbReference type="EMBL" id="KUJ24244.1"/>
    </source>
</evidence>
<keyword evidence="6 9" id="KW-0863">Zinc-finger</keyword>
<dbReference type="PROSITE" id="PS50089">
    <property type="entry name" value="ZF_RING_2"/>
    <property type="match status" value="1"/>
</dbReference>
<comment type="catalytic activity">
    <reaction evidence="1">
        <text>[E2 ubiquitin-conjugating enzyme]-S-ubiquitinyl-L-cysteine + [acceptor protein]-L-lysine = [E2 ubiquitin-conjugating enzyme]-L-cysteine + [acceptor protein]-N(6)-ubiquitinyl-L-lysine.</text>
        <dbReference type="EC" id="2.3.2.31"/>
    </reaction>
</comment>
<dbReference type="GO" id="GO:0061630">
    <property type="term" value="F:ubiquitin protein ligase activity"/>
    <property type="evidence" value="ECO:0007669"/>
    <property type="project" value="UniProtKB-EC"/>
</dbReference>
<evidence type="ECO:0000313" key="14">
    <source>
        <dbReference type="Proteomes" id="UP000070700"/>
    </source>
</evidence>
<dbReference type="EMBL" id="KQ947404">
    <property type="protein sequence ID" value="KUJ24244.1"/>
    <property type="molecule type" value="Genomic_DNA"/>
</dbReference>
<evidence type="ECO:0000256" key="3">
    <source>
        <dbReference type="ARBA" id="ARBA00022679"/>
    </source>
</evidence>
<dbReference type="InterPro" id="IPR031127">
    <property type="entry name" value="E3_UB_ligase_RBR"/>
</dbReference>
<evidence type="ECO:0000256" key="4">
    <source>
        <dbReference type="ARBA" id="ARBA00022723"/>
    </source>
</evidence>
<dbReference type="AlphaFoldDB" id="A0A194XW52"/>
<dbReference type="Pfam" id="PF01485">
    <property type="entry name" value="IBR"/>
    <property type="match status" value="1"/>
</dbReference>
<evidence type="ECO:0000256" key="5">
    <source>
        <dbReference type="ARBA" id="ARBA00022737"/>
    </source>
</evidence>